<feature type="non-terminal residue" evidence="1">
    <location>
        <position position="1"/>
    </location>
</feature>
<dbReference type="PANTHER" id="PTHR11005">
    <property type="entry name" value="LYSOSOMAL ACID LIPASE-RELATED"/>
    <property type="match status" value="1"/>
</dbReference>
<feature type="non-terminal residue" evidence="1">
    <location>
        <position position="284"/>
    </location>
</feature>
<dbReference type="InterPro" id="IPR029058">
    <property type="entry name" value="AB_hydrolase_fold"/>
</dbReference>
<dbReference type="AlphaFoldDB" id="A0AAV5TK40"/>
<comment type="caution">
    <text evidence="1">The sequence shown here is derived from an EMBL/GenBank/DDBJ whole genome shotgun (WGS) entry which is preliminary data.</text>
</comment>
<evidence type="ECO:0008006" key="3">
    <source>
        <dbReference type="Google" id="ProtNLM"/>
    </source>
</evidence>
<proteinExistence type="predicted"/>
<dbReference type="EMBL" id="BTSX01000004">
    <property type="protein sequence ID" value="GMS94628.1"/>
    <property type="molecule type" value="Genomic_DNA"/>
</dbReference>
<accession>A0AAV5TK40</accession>
<sequence length="284" mass="32546">ASDNKFWQFSLDELAKFDAPAVIDKALNVTRQKSLYWLGHSQGSAIGFMMLSERPEYNRKVKALFQLGPAGTCGYAKGLMRFVLMAYKTLKPITDFYRFILGSHEIVLGEASVFRPLITLCEEKIPFLGHEECNNGIRSLFGSPAKEINSSRLPESFNSPGPCGTSSWIFLHWGQMASRRKVEHMDHNPLENFFRYGQETPPPYNYSKVDVPVYLFWSRNDWMTTAEEIDLVLLKMLRKSVVKGGKEIPSYNHVDFVHAMDCAEKVFNPITAIVRRQESEMCRR</sequence>
<protein>
    <recommendedName>
        <fullName evidence="3">Hydrolase</fullName>
    </recommendedName>
</protein>
<keyword evidence="2" id="KW-1185">Reference proteome</keyword>
<dbReference type="Proteomes" id="UP001432027">
    <property type="component" value="Unassembled WGS sequence"/>
</dbReference>
<gene>
    <name evidence="1" type="ORF">PENTCL1PPCAC_16803</name>
</gene>
<evidence type="ECO:0000313" key="1">
    <source>
        <dbReference type="EMBL" id="GMS94628.1"/>
    </source>
</evidence>
<dbReference type="SUPFAM" id="SSF53474">
    <property type="entry name" value="alpha/beta-Hydrolases"/>
    <property type="match status" value="1"/>
</dbReference>
<dbReference type="Gene3D" id="3.40.50.1820">
    <property type="entry name" value="alpha/beta hydrolase"/>
    <property type="match status" value="1"/>
</dbReference>
<organism evidence="1 2">
    <name type="scientific">Pristionchus entomophagus</name>
    <dbReference type="NCBI Taxonomy" id="358040"/>
    <lineage>
        <taxon>Eukaryota</taxon>
        <taxon>Metazoa</taxon>
        <taxon>Ecdysozoa</taxon>
        <taxon>Nematoda</taxon>
        <taxon>Chromadorea</taxon>
        <taxon>Rhabditida</taxon>
        <taxon>Rhabditina</taxon>
        <taxon>Diplogasteromorpha</taxon>
        <taxon>Diplogasteroidea</taxon>
        <taxon>Neodiplogasteridae</taxon>
        <taxon>Pristionchus</taxon>
    </lineage>
</organism>
<name>A0AAV5TK40_9BILA</name>
<evidence type="ECO:0000313" key="2">
    <source>
        <dbReference type="Proteomes" id="UP001432027"/>
    </source>
</evidence>
<reference evidence="1" key="1">
    <citation type="submission" date="2023-10" db="EMBL/GenBank/DDBJ databases">
        <title>Genome assembly of Pristionchus species.</title>
        <authorList>
            <person name="Yoshida K."/>
            <person name="Sommer R.J."/>
        </authorList>
    </citation>
    <scope>NUCLEOTIDE SEQUENCE</scope>
    <source>
        <strain evidence="1">RS0144</strain>
    </source>
</reference>